<dbReference type="PANTHER" id="PTHR11012">
    <property type="entry name" value="PROTEIN KINASE-LIKE DOMAIN-CONTAINING"/>
    <property type="match status" value="1"/>
</dbReference>
<evidence type="ECO:0000256" key="12">
    <source>
        <dbReference type="RuleBase" id="RU000679"/>
    </source>
</evidence>
<evidence type="ECO:0000259" key="14">
    <source>
        <dbReference type="SMART" id="SM00587"/>
    </source>
</evidence>
<keyword evidence="9 13" id="KW-0472">Membrane</keyword>
<comment type="caution">
    <text evidence="15">The sequence shown here is derived from an EMBL/GenBank/DDBJ whole genome shotgun (WGS) entry which is preliminary data.</text>
</comment>
<evidence type="ECO:0000256" key="1">
    <source>
        <dbReference type="ARBA" id="ARBA00004141"/>
    </source>
</evidence>
<keyword evidence="7" id="KW-0915">Sodium</keyword>
<dbReference type="AlphaFoldDB" id="A0AAV7IWY2"/>
<dbReference type="Proteomes" id="UP000826195">
    <property type="component" value="Unassembled WGS sequence"/>
</dbReference>
<evidence type="ECO:0000256" key="10">
    <source>
        <dbReference type="ARBA" id="ARBA00023201"/>
    </source>
</evidence>
<keyword evidence="6 13" id="KW-1133">Transmembrane helix</keyword>
<dbReference type="Gene3D" id="3.90.1200.10">
    <property type="match status" value="1"/>
</dbReference>
<keyword evidence="16" id="KW-1185">Reference proteome</keyword>
<evidence type="ECO:0000256" key="2">
    <source>
        <dbReference type="ARBA" id="ARBA00007193"/>
    </source>
</evidence>
<evidence type="ECO:0000256" key="8">
    <source>
        <dbReference type="ARBA" id="ARBA00023065"/>
    </source>
</evidence>
<dbReference type="Pfam" id="PF02958">
    <property type="entry name" value="EcKL"/>
    <property type="match status" value="1"/>
</dbReference>
<keyword evidence="8 12" id="KW-0406">Ion transport</keyword>
<gene>
    <name evidence="15" type="ORF">KQX54_002538</name>
</gene>
<feature type="domain" description="CHK kinase-like" evidence="14">
    <location>
        <begin position="554"/>
        <end position="738"/>
    </location>
</feature>
<evidence type="ECO:0000313" key="15">
    <source>
        <dbReference type="EMBL" id="KAH0560215.1"/>
    </source>
</evidence>
<evidence type="ECO:0000256" key="9">
    <source>
        <dbReference type="ARBA" id="ARBA00023136"/>
    </source>
</evidence>
<name>A0AAV7IWY2_COTGL</name>
<dbReference type="PANTHER" id="PTHR11012:SF48">
    <property type="entry name" value="CHK KINASE-LIKE DOMAIN-CONTAINING PROTEIN-RELATED"/>
    <property type="match status" value="1"/>
</dbReference>
<feature type="transmembrane region" description="Helical" evidence="13">
    <location>
        <begin position="54"/>
        <end position="75"/>
    </location>
</feature>
<dbReference type="SUPFAM" id="SSF56112">
    <property type="entry name" value="Protein kinase-like (PK-like)"/>
    <property type="match status" value="1"/>
</dbReference>
<dbReference type="InterPro" id="IPR015897">
    <property type="entry name" value="CHK_kinase-like"/>
</dbReference>
<evidence type="ECO:0000256" key="5">
    <source>
        <dbReference type="ARBA" id="ARBA00022692"/>
    </source>
</evidence>
<evidence type="ECO:0000256" key="7">
    <source>
        <dbReference type="ARBA" id="ARBA00023053"/>
    </source>
</evidence>
<evidence type="ECO:0000256" key="13">
    <source>
        <dbReference type="SAM" id="Phobius"/>
    </source>
</evidence>
<evidence type="ECO:0000256" key="11">
    <source>
        <dbReference type="ARBA" id="ARBA00023303"/>
    </source>
</evidence>
<keyword evidence="4 12" id="KW-0894">Sodium channel</keyword>
<keyword evidence="5 12" id="KW-0812">Transmembrane</keyword>
<dbReference type="SMART" id="SM00587">
    <property type="entry name" value="CHK"/>
    <property type="match status" value="1"/>
</dbReference>
<dbReference type="InterPro" id="IPR011009">
    <property type="entry name" value="Kinase-like_dom_sf"/>
</dbReference>
<dbReference type="GO" id="GO:0005272">
    <property type="term" value="F:sodium channel activity"/>
    <property type="evidence" value="ECO:0007669"/>
    <property type="project" value="UniProtKB-KW"/>
</dbReference>
<comment type="subcellular location">
    <subcellularLocation>
        <location evidence="1">Membrane</location>
        <topology evidence="1">Multi-pass membrane protein</topology>
    </subcellularLocation>
</comment>
<comment type="similarity">
    <text evidence="2 12">Belongs to the amiloride-sensitive sodium channel (TC 1.A.6) family.</text>
</comment>
<reference evidence="15 16" key="1">
    <citation type="journal article" date="2021" name="J. Hered.">
        <title>A chromosome-level genome assembly of the parasitoid wasp, Cotesia glomerata (Hymenoptera: Braconidae).</title>
        <authorList>
            <person name="Pinto B.J."/>
            <person name="Weis J.J."/>
            <person name="Gamble T."/>
            <person name="Ode P.J."/>
            <person name="Paul R."/>
            <person name="Zaspel J.M."/>
        </authorList>
    </citation>
    <scope>NUCLEOTIDE SEQUENCE [LARGE SCALE GENOMIC DNA]</scope>
    <source>
        <strain evidence="15">CgM1</strain>
    </source>
</reference>
<organism evidence="15 16">
    <name type="scientific">Cotesia glomerata</name>
    <name type="common">Lepidopteran parasitic wasp</name>
    <name type="synonym">Apanteles glomeratus</name>
    <dbReference type="NCBI Taxonomy" id="32391"/>
    <lineage>
        <taxon>Eukaryota</taxon>
        <taxon>Metazoa</taxon>
        <taxon>Ecdysozoa</taxon>
        <taxon>Arthropoda</taxon>
        <taxon>Hexapoda</taxon>
        <taxon>Insecta</taxon>
        <taxon>Pterygota</taxon>
        <taxon>Neoptera</taxon>
        <taxon>Endopterygota</taxon>
        <taxon>Hymenoptera</taxon>
        <taxon>Apocrita</taxon>
        <taxon>Ichneumonoidea</taxon>
        <taxon>Braconidae</taxon>
        <taxon>Microgastrinae</taxon>
        <taxon>Cotesia</taxon>
    </lineage>
</organism>
<evidence type="ECO:0000256" key="6">
    <source>
        <dbReference type="ARBA" id="ARBA00022989"/>
    </source>
</evidence>
<dbReference type="Pfam" id="PF00858">
    <property type="entry name" value="ASC"/>
    <property type="match status" value="1"/>
</dbReference>
<dbReference type="InterPro" id="IPR004119">
    <property type="entry name" value="EcKL"/>
</dbReference>
<proteinExistence type="inferred from homology"/>
<protein>
    <recommendedName>
        <fullName evidence="14">CHK kinase-like domain-containing protein</fullName>
    </recommendedName>
</protein>
<evidence type="ECO:0000256" key="4">
    <source>
        <dbReference type="ARBA" id="ARBA00022461"/>
    </source>
</evidence>
<accession>A0AAV7IWY2</accession>
<dbReference type="EMBL" id="JAHXZJ010000374">
    <property type="protein sequence ID" value="KAH0560215.1"/>
    <property type="molecule type" value="Genomic_DNA"/>
</dbReference>
<keyword evidence="11 12" id="KW-0407">Ion channel</keyword>
<dbReference type="InterPro" id="IPR001873">
    <property type="entry name" value="ENaC"/>
</dbReference>
<sequence length="837" mass="96202">MDKSKNSSETIKMKKKEPKKKFSIWKIIKTYFENSSLHGIAYLVDEELHWSEKIFWMIACGLSWWLCTSLIMGIISDFTTRKVAITMDTDYLKWEVNFPALHFCFSFSSRARDYATEITGINPRKASILSRLSHWAKMGYDGSLPKPITSEEFVQLGEYVKPNCDDIFGVCIWNDEVIDCCKLFFPLSTNLGHCLSFNSLHSKLPDDPHLPKFTMDHHKKSARFIIYPNKTNYWSASHPYFNLMLTNQLELPTEKGGRDIILTVQWGNPTPTVWDITQIPTYNEPGISSLSIEDRRCRFPAEADNLFLLKTYNYHACMLESQIKKFNESCGCVGHLFPYSKEFKTCNSTELKCGLENREAIVQVENDNCLPDCEEIIVIQDRNTLDKDNIPSWAVTKLEFNMLPGPVKRYERYTVFSLLDVVVSVMACRTASSFDFTKIITKDDVKKIAKTKIGNQVQVLAYSLKNYSDEKIGFLSSHLRLVVVVKNIDGSSLKQSFFVKVVPYDYPDQATYIKDTEVFRQETGFFQDLVPKMLVEYTGDIWGPRCYLIKNDALVLEDLGHKGFKMCSTKILDEEFIKSGLTALANLHAASLVVEEHLGRPLIDVYPHIIEQNYFLTSGLQYQWYCAGVDVAVKIAEDMNLETKFISEACKKVFDAIKASSKRRNVISHGDLWSNNLMFDNSSPPRCRIIDFQLLRYSPLAADVALFLHLCASRKFRDVKSLEMIKYYYNNLIKCLKMNPIIKNYPSWEEIIDGYNEQKLGAVVTATLYFPTTLLDGKIGASIMNNPESYTQFRYEDRRGFVLENMKKDPGYNSMLRDIVEELVELSVKLHSLPEPC</sequence>
<evidence type="ECO:0000313" key="16">
    <source>
        <dbReference type="Proteomes" id="UP000826195"/>
    </source>
</evidence>
<evidence type="ECO:0000256" key="3">
    <source>
        <dbReference type="ARBA" id="ARBA00022448"/>
    </source>
</evidence>
<keyword evidence="10 12" id="KW-0739">Sodium transport</keyword>
<keyword evidence="3 12" id="KW-0813">Transport</keyword>
<dbReference type="GO" id="GO:0016020">
    <property type="term" value="C:membrane"/>
    <property type="evidence" value="ECO:0007669"/>
    <property type="project" value="UniProtKB-SubCell"/>
</dbReference>